<reference evidence="11" key="2">
    <citation type="journal article" date="2013" name="G3 (Bethesda)">
        <title>Genomes of Ashbya fungi isolated from insects reveal four mating-type loci, numerous translocations, lack of transposons, and distinct gene duplications.</title>
        <authorList>
            <person name="Dietrich F.S."/>
            <person name="Voegeli S."/>
            <person name="Kuo S."/>
            <person name="Philippsen P."/>
        </authorList>
    </citation>
    <scope>GENOME REANNOTATION</scope>
    <source>
        <strain evidence="11">ATCC 10895 / CBS 109.51 / FGSC 9923 / NRRL Y-1056</strain>
    </source>
</reference>
<evidence type="ECO:0000256" key="3">
    <source>
        <dbReference type="ARBA" id="ARBA00022490"/>
    </source>
</evidence>
<dbReference type="EMBL" id="AE016816">
    <property type="protein sequence ID" value="AAS51105.1"/>
    <property type="molecule type" value="Genomic_DNA"/>
</dbReference>
<dbReference type="STRING" id="284811.Q75CP2"/>
<dbReference type="OrthoDB" id="347435at2759"/>
<dbReference type="GeneID" id="4619401"/>
<evidence type="ECO:0000256" key="1">
    <source>
        <dbReference type="ARBA" id="ARBA00004123"/>
    </source>
</evidence>
<gene>
    <name evidence="10" type="ORF">AGOS_ACL123C</name>
</gene>
<dbReference type="eggNOG" id="KOG2878">
    <property type="taxonomic scope" value="Eukaryota"/>
</dbReference>
<evidence type="ECO:0000256" key="6">
    <source>
        <dbReference type="ARBA" id="ARBA00022777"/>
    </source>
</evidence>
<dbReference type="SUPFAM" id="SSF52540">
    <property type="entry name" value="P-loop containing nucleoside triphosphate hydrolases"/>
    <property type="match status" value="1"/>
</dbReference>
<dbReference type="InterPro" id="IPR027417">
    <property type="entry name" value="P-loop_NTPase"/>
</dbReference>
<dbReference type="HOGENOM" id="CLU_056986_1_0_1"/>
<evidence type="ECO:0000256" key="5">
    <source>
        <dbReference type="ARBA" id="ARBA00022741"/>
    </source>
</evidence>
<accession>Q75CP2</accession>
<evidence type="ECO:0000256" key="2">
    <source>
        <dbReference type="ARBA" id="ARBA00004496"/>
    </source>
</evidence>
<dbReference type="AlphaFoldDB" id="Q75CP2"/>
<dbReference type="GO" id="GO:0005634">
    <property type="term" value="C:nucleus"/>
    <property type="evidence" value="ECO:0007669"/>
    <property type="project" value="UniProtKB-SubCell"/>
</dbReference>
<dbReference type="GO" id="GO:0005524">
    <property type="term" value="F:ATP binding"/>
    <property type="evidence" value="ECO:0007669"/>
    <property type="project" value="UniProtKB-KW"/>
</dbReference>
<evidence type="ECO:0000256" key="7">
    <source>
        <dbReference type="ARBA" id="ARBA00022840"/>
    </source>
</evidence>
<keyword evidence="8" id="KW-0539">Nucleus</keyword>
<comment type="subcellular location">
    <subcellularLocation>
        <location evidence="2">Cytoplasm</location>
    </subcellularLocation>
    <subcellularLocation>
        <location evidence="1">Nucleus</location>
    </subcellularLocation>
</comment>
<evidence type="ECO:0000256" key="8">
    <source>
        <dbReference type="ARBA" id="ARBA00023242"/>
    </source>
</evidence>
<dbReference type="CDD" id="cd02028">
    <property type="entry name" value="UMPK_like"/>
    <property type="match status" value="1"/>
</dbReference>
<dbReference type="InParanoid" id="Q75CP2"/>
<dbReference type="GO" id="GO:0005737">
    <property type="term" value="C:cytoplasm"/>
    <property type="evidence" value="ECO:0000318"/>
    <property type="project" value="GO_Central"/>
</dbReference>
<evidence type="ECO:0000256" key="4">
    <source>
        <dbReference type="ARBA" id="ARBA00022679"/>
    </source>
</evidence>
<proteinExistence type="inferred from homology"/>
<dbReference type="KEGG" id="ago:AGOS_ACL123C"/>
<comment type="similarity">
    <text evidence="9">Belongs to the GLYK kinase family.</text>
</comment>
<keyword evidence="7" id="KW-0067">ATP-binding</keyword>
<keyword evidence="3" id="KW-0963">Cytoplasm</keyword>
<evidence type="ECO:0000313" key="11">
    <source>
        <dbReference type="Proteomes" id="UP000000591"/>
    </source>
</evidence>
<dbReference type="OMA" id="TEYVYGW"/>
<reference evidence="10 11" key="1">
    <citation type="journal article" date="2004" name="Science">
        <title>The Ashbya gossypii genome as a tool for mapping the ancient Saccharomyces cerevisiae genome.</title>
        <authorList>
            <person name="Dietrich F.S."/>
            <person name="Voegeli S."/>
            <person name="Brachat S."/>
            <person name="Lerch A."/>
            <person name="Gates K."/>
            <person name="Steiner S."/>
            <person name="Mohr C."/>
            <person name="Pohlmann R."/>
            <person name="Luedi P."/>
            <person name="Choi S."/>
            <person name="Wing R.A."/>
            <person name="Flavier A."/>
            <person name="Gaffney T.D."/>
            <person name="Philippsen P."/>
        </authorList>
    </citation>
    <scope>NUCLEOTIDE SEQUENCE [LARGE SCALE GENOMIC DNA]</scope>
    <source>
        <strain evidence="11">ATCC 10895 / CBS 109.51 / FGSC 9923 / NRRL Y-1056</strain>
    </source>
</reference>
<keyword evidence="4" id="KW-0808">Transferase</keyword>
<name>Q75CP2_EREGS</name>
<dbReference type="FunFam" id="3.40.50.300:FF:001691">
    <property type="entry name" value="Probable ATP-dependent kinase TDA10"/>
    <property type="match status" value="1"/>
</dbReference>
<keyword evidence="11" id="KW-1185">Reference proteome</keyword>
<dbReference type="GO" id="GO:0016301">
    <property type="term" value="F:kinase activity"/>
    <property type="evidence" value="ECO:0007669"/>
    <property type="project" value="UniProtKB-KW"/>
</dbReference>
<keyword evidence="5" id="KW-0547">Nucleotide-binding</keyword>
<dbReference type="PANTHER" id="PTHR10285">
    <property type="entry name" value="URIDINE KINASE"/>
    <property type="match status" value="1"/>
</dbReference>
<dbReference type="FunCoup" id="Q75CP2">
    <property type="interactions" value="346"/>
</dbReference>
<dbReference type="Proteomes" id="UP000000591">
    <property type="component" value="Chromosome III"/>
</dbReference>
<evidence type="ECO:0000313" key="10">
    <source>
        <dbReference type="EMBL" id="AAS51105.1"/>
    </source>
</evidence>
<dbReference type="Gene3D" id="3.40.50.300">
    <property type="entry name" value="P-loop containing nucleotide triphosphate hydrolases"/>
    <property type="match status" value="1"/>
</dbReference>
<protein>
    <submittedName>
        <fullName evidence="10">ACL123Cp</fullName>
    </submittedName>
</protein>
<organism evidence="10 11">
    <name type="scientific">Eremothecium gossypii (strain ATCC 10895 / CBS 109.51 / FGSC 9923 / NRRL Y-1056)</name>
    <name type="common">Yeast</name>
    <name type="synonym">Ashbya gossypii</name>
    <dbReference type="NCBI Taxonomy" id="284811"/>
    <lineage>
        <taxon>Eukaryota</taxon>
        <taxon>Fungi</taxon>
        <taxon>Dikarya</taxon>
        <taxon>Ascomycota</taxon>
        <taxon>Saccharomycotina</taxon>
        <taxon>Saccharomycetes</taxon>
        <taxon>Saccharomycetales</taxon>
        <taxon>Saccharomycetaceae</taxon>
        <taxon>Eremothecium</taxon>
    </lineage>
</organism>
<evidence type="ECO:0000256" key="9">
    <source>
        <dbReference type="ARBA" id="ARBA00061312"/>
    </source>
</evidence>
<dbReference type="RefSeq" id="NP_983281.1">
    <property type="nucleotide sequence ID" value="NM_208634.1"/>
</dbReference>
<keyword evidence="6" id="KW-0418">Kinase</keyword>
<sequence>MSEAFHFLAEFIDSVLPDALARRQGREPAFVLISGPQGSGKTFNAAQLLAHVAQQHRAVGLSIDDFYLPAGAQAAVAAGGNPLLAGRGLPGTHDVPLLRDTLARLRKGEGEVELPQYDKAAHGGRGDRCAARVRVQLPVDVVILEGWFLGFEPAAEAELARAAGTYGAAALREVNAALEDYSACLWRAAGVPSVGIVFDAQVRECVARWRIQQEHELRERCGAGMTDAQVHAFLERYLVCYDVYYARLVREGLGNLHRLTVGLDGDRKVTYVSQKNM</sequence>